<accession>A0A6I8M3Z8</accession>
<feature type="transmembrane region" description="Helical" evidence="2">
    <location>
        <begin position="12"/>
        <end position="35"/>
    </location>
</feature>
<dbReference type="PANTHER" id="PTHR40078">
    <property type="entry name" value="INTEGRAL MEMBRANE PROTEIN-RELATED"/>
    <property type="match status" value="1"/>
</dbReference>
<dbReference type="Pfam" id="PF19700">
    <property type="entry name" value="DUF6198"/>
    <property type="match status" value="1"/>
</dbReference>
<protein>
    <recommendedName>
        <fullName evidence="5">Integral membrane protein</fullName>
    </recommendedName>
</protein>
<gene>
    <name evidence="3" type="ORF">AA23TX_07646</name>
</gene>
<feature type="transmembrane region" description="Helical" evidence="2">
    <location>
        <begin position="55"/>
        <end position="73"/>
    </location>
</feature>
<keyword evidence="2" id="KW-1133">Transmembrane helix</keyword>
<reference evidence="3 4" key="1">
    <citation type="submission" date="2019-09" db="EMBL/GenBank/DDBJ databases">
        <authorList>
            <person name="Leyn A S."/>
        </authorList>
    </citation>
    <scope>NUCLEOTIDE SEQUENCE [LARGE SCALE GENOMIC DNA]</scope>
    <source>
        <strain evidence="3">AA231_1</strain>
    </source>
</reference>
<dbReference type="EMBL" id="CABVGP010000003">
    <property type="protein sequence ID" value="VVJ22729.1"/>
    <property type="molecule type" value="Genomic_DNA"/>
</dbReference>
<dbReference type="AlphaFoldDB" id="A0A6I8M3Z8"/>
<feature type="transmembrane region" description="Helical" evidence="2">
    <location>
        <begin position="157"/>
        <end position="176"/>
    </location>
</feature>
<feature type="transmembrane region" description="Helical" evidence="2">
    <location>
        <begin position="109"/>
        <end position="128"/>
    </location>
</feature>
<feature type="transmembrane region" description="Helical" evidence="2">
    <location>
        <begin position="182"/>
        <end position="203"/>
    </location>
</feature>
<dbReference type="InterPro" id="IPR038750">
    <property type="entry name" value="YczE/YyaS-like"/>
</dbReference>
<keyword evidence="2" id="KW-0472">Membrane</keyword>
<keyword evidence="2" id="KW-0812">Transmembrane</keyword>
<keyword evidence="4" id="KW-1185">Reference proteome</keyword>
<evidence type="ECO:0000313" key="3">
    <source>
        <dbReference type="EMBL" id="VVJ22729.1"/>
    </source>
</evidence>
<evidence type="ECO:0008006" key="5">
    <source>
        <dbReference type="Google" id="ProtNLM"/>
    </source>
</evidence>
<evidence type="ECO:0000313" key="4">
    <source>
        <dbReference type="Proteomes" id="UP000399805"/>
    </source>
</evidence>
<proteinExistence type="predicted"/>
<feature type="compositionally biased region" description="Basic and acidic residues" evidence="1">
    <location>
        <begin position="226"/>
        <end position="236"/>
    </location>
</feature>
<dbReference type="Proteomes" id="UP000399805">
    <property type="component" value="Unassembled WGS sequence"/>
</dbReference>
<evidence type="ECO:0000256" key="1">
    <source>
        <dbReference type="SAM" id="MobiDB-lite"/>
    </source>
</evidence>
<feature type="transmembrane region" description="Helical" evidence="2">
    <location>
        <begin position="80"/>
        <end position="103"/>
    </location>
</feature>
<evidence type="ECO:0000256" key="2">
    <source>
        <dbReference type="SAM" id="Phobius"/>
    </source>
</evidence>
<name>A0A6I8M3Z8_9PSEU</name>
<organism evidence="3 4">
    <name type="scientific">Amycolatopsis camponoti</name>
    <dbReference type="NCBI Taxonomy" id="2606593"/>
    <lineage>
        <taxon>Bacteria</taxon>
        <taxon>Bacillati</taxon>
        <taxon>Actinomycetota</taxon>
        <taxon>Actinomycetes</taxon>
        <taxon>Pseudonocardiales</taxon>
        <taxon>Pseudonocardiaceae</taxon>
        <taxon>Amycolatopsis</taxon>
    </lineage>
</organism>
<dbReference type="RefSeq" id="WP_155547682.1">
    <property type="nucleotide sequence ID" value="NZ_CABVGP010000003.1"/>
</dbReference>
<dbReference type="PANTHER" id="PTHR40078:SF1">
    <property type="entry name" value="INTEGRAL MEMBRANE PROTEIN"/>
    <property type="match status" value="1"/>
</dbReference>
<feature type="region of interest" description="Disordered" evidence="1">
    <location>
        <begin position="218"/>
        <end position="252"/>
    </location>
</feature>
<sequence>MTGLRRRFPWVRLGRLGLGTVAMGVGIALLVASRLGVTPMDGLHLAIAHACGWDLGRGILLTQAFLLLTFIPLRIRPGVATIVGFIVPAFTADAVLALLPTLANLAEQLAALAVGGVLFCAGVAIYLLSRLGQLPRDGLMLALGGDRNVAGRNSRRLALSRIGIDSVFVGLATLILGPSNAVHAGILSVGTLALAVLCGPMIARGLIVIARVPGFSPQPVRTSPRHGTDRRRPVDRAKHRRRPGPPQTAPVI</sequence>